<keyword evidence="12" id="KW-0648">Protein biosynthesis</keyword>
<evidence type="ECO:0000256" key="2">
    <source>
        <dbReference type="ARBA" id="ARBA00013729"/>
    </source>
</evidence>
<comment type="similarity">
    <text evidence="1 8 9">Belongs to the GreA/GreB family.</text>
</comment>
<accession>A0A2J0LFF0</accession>
<evidence type="ECO:0000313" key="13">
    <source>
        <dbReference type="Proteomes" id="UP000231267"/>
    </source>
</evidence>
<dbReference type="InterPro" id="IPR028624">
    <property type="entry name" value="Tscrpt_elong_fac_GreA/B"/>
</dbReference>
<dbReference type="GO" id="GO:0003677">
    <property type="term" value="F:DNA binding"/>
    <property type="evidence" value="ECO:0007669"/>
    <property type="project" value="UniProtKB-UniRule"/>
</dbReference>
<evidence type="ECO:0000256" key="5">
    <source>
        <dbReference type="ARBA" id="ARBA00023163"/>
    </source>
</evidence>
<dbReference type="InterPro" id="IPR006359">
    <property type="entry name" value="Tscrpt_elong_fac_GreA"/>
</dbReference>
<dbReference type="InterPro" id="IPR022691">
    <property type="entry name" value="Tscrpt_elong_fac_GreA/B_N"/>
</dbReference>
<dbReference type="Gene3D" id="1.10.287.180">
    <property type="entry name" value="Transcription elongation factor, GreA/GreB, N-terminal domain"/>
    <property type="match status" value="1"/>
</dbReference>
<dbReference type="InterPro" id="IPR036953">
    <property type="entry name" value="GreA/GreB_C_sf"/>
</dbReference>
<dbReference type="InterPro" id="IPR018151">
    <property type="entry name" value="TF_GreA/GreB_CS"/>
</dbReference>
<evidence type="ECO:0000256" key="8">
    <source>
        <dbReference type="HAMAP-Rule" id="MF_00105"/>
    </source>
</evidence>
<dbReference type="NCBIfam" id="NF001263">
    <property type="entry name" value="PRK00226.1-4"/>
    <property type="match status" value="1"/>
</dbReference>
<dbReference type="PROSITE" id="PS00830">
    <property type="entry name" value="GREAB_2"/>
    <property type="match status" value="1"/>
</dbReference>
<evidence type="ECO:0000259" key="10">
    <source>
        <dbReference type="Pfam" id="PF01272"/>
    </source>
</evidence>
<evidence type="ECO:0000256" key="3">
    <source>
        <dbReference type="ARBA" id="ARBA00023015"/>
    </source>
</evidence>
<dbReference type="Pfam" id="PF03449">
    <property type="entry name" value="GreA_GreB_N"/>
    <property type="match status" value="1"/>
</dbReference>
<dbReference type="Gene3D" id="3.10.50.30">
    <property type="entry name" value="Transcription elongation factor, GreA/GreB, C-terminal domain"/>
    <property type="match status" value="1"/>
</dbReference>
<protein>
    <recommendedName>
        <fullName evidence="2 8">Transcription elongation factor GreA</fullName>
    </recommendedName>
    <alternativeName>
        <fullName evidence="7 8">Transcript cleavage factor GreA</fullName>
    </alternativeName>
</protein>
<evidence type="ECO:0000313" key="12">
    <source>
        <dbReference type="EMBL" id="PIW66575.1"/>
    </source>
</evidence>
<dbReference type="FunFam" id="3.10.50.30:FF:000001">
    <property type="entry name" value="Transcription elongation factor GreA"/>
    <property type="match status" value="1"/>
</dbReference>
<dbReference type="SUPFAM" id="SSF46557">
    <property type="entry name" value="GreA transcript cleavage protein, N-terminal domain"/>
    <property type="match status" value="1"/>
</dbReference>
<comment type="function">
    <text evidence="6 8 9">Necessary for efficient RNA polymerase transcription elongation past template-encoded arresting sites. The arresting sites in DNA have the property of trapping a certain fraction of elongating RNA polymerases that pass through, resulting in locked ternary complexes. Cleavage of the nascent transcript by cleavage factors such as GreA or GreB allows the resumption of elongation from the new 3'terminus. GreA releases sequences of 2 to 3 nucleotides.</text>
</comment>
<feature type="domain" description="Transcription elongation factor GreA/GreB C-terminal" evidence="10">
    <location>
        <begin position="82"/>
        <end position="155"/>
    </location>
</feature>
<keyword evidence="3 8" id="KW-0805">Transcription regulation</keyword>
<dbReference type="InterPro" id="IPR001437">
    <property type="entry name" value="Tscrpt_elong_fac_GreA/B_C"/>
</dbReference>
<comment type="caution">
    <text evidence="12">The sequence shown here is derived from an EMBL/GenBank/DDBJ whole genome shotgun (WGS) entry which is preliminary data.</text>
</comment>
<dbReference type="GO" id="GO:0070063">
    <property type="term" value="F:RNA polymerase binding"/>
    <property type="evidence" value="ECO:0007669"/>
    <property type="project" value="InterPro"/>
</dbReference>
<dbReference type="GO" id="GO:0006354">
    <property type="term" value="P:DNA-templated transcription elongation"/>
    <property type="evidence" value="ECO:0007669"/>
    <property type="project" value="TreeGrafter"/>
</dbReference>
<dbReference type="InterPro" id="IPR023459">
    <property type="entry name" value="Tscrpt_elong_fac_GreA/B_fam"/>
</dbReference>
<dbReference type="NCBIfam" id="TIGR01462">
    <property type="entry name" value="greA"/>
    <property type="match status" value="1"/>
</dbReference>
<reference evidence="12 13" key="1">
    <citation type="submission" date="2017-09" db="EMBL/GenBank/DDBJ databases">
        <title>Depth-based differentiation of microbial function through sediment-hosted aquifers and enrichment of novel symbionts in the deep terrestrial subsurface.</title>
        <authorList>
            <person name="Probst A.J."/>
            <person name="Ladd B."/>
            <person name="Jarett J.K."/>
            <person name="Geller-Mcgrath D.E."/>
            <person name="Sieber C.M."/>
            <person name="Emerson J.B."/>
            <person name="Anantharaman K."/>
            <person name="Thomas B.C."/>
            <person name="Malmstrom R."/>
            <person name="Stieglmeier M."/>
            <person name="Klingl A."/>
            <person name="Woyke T."/>
            <person name="Ryan C.M."/>
            <person name="Banfield J.F."/>
        </authorList>
    </citation>
    <scope>NUCLEOTIDE SEQUENCE [LARGE SCALE GENOMIC DNA]</scope>
    <source>
        <strain evidence="12">CG12_big_fil_rev_8_21_14_0_65_43_15</strain>
    </source>
</reference>
<dbReference type="GO" id="GO:0003746">
    <property type="term" value="F:translation elongation factor activity"/>
    <property type="evidence" value="ECO:0007669"/>
    <property type="project" value="UniProtKB-KW"/>
</dbReference>
<evidence type="ECO:0000256" key="6">
    <source>
        <dbReference type="ARBA" id="ARBA00024916"/>
    </source>
</evidence>
<proteinExistence type="inferred from homology"/>
<name>A0A2J0LFF0_9BACT</name>
<dbReference type="HAMAP" id="MF_00105">
    <property type="entry name" value="GreA_GreB"/>
    <property type="match status" value="1"/>
</dbReference>
<dbReference type="SUPFAM" id="SSF54534">
    <property type="entry name" value="FKBP-like"/>
    <property type="match status" value="1"/>
</dbReference>
<dbReference type="FunFam" id="1.10.287.180:FF:000001">
    <property type="entry name" value="Transcription elongation factor GreA"/>
    <property type="match status" value="1"/>
</dbReference>
<keyword evidence="4 8" id="KW-0238">DNA-binding</keyword>
<evidence type="ECO:0000256" key="4">
    <source>
        <dbReference type="ARBA" id="ARBA00023125"/>
    </source>
</evidence>
<keyword evidence="5 8" id="KW-0804">Transcription</keyword>
<dbReference type="InterPro" id="IPR036805">
    <property type="entry name" value="Tscrpt_elong_fac_GreA/B_N_sf"/>
</dbReference>
<dbReference type="GO" id="GO:0032784">
    <property type="term" value="P:regulation of DNA-templated transcription elongation"/>
    <property type="evidence" value="ECO:0007669"/>
    <property type="project" value="UniProtKB-UniRule"/>
</dbReference>
<organism evidence="12 13">
    <name type="scientific">Candidatus Taenaricola geysiri</name>
    <dbReference type="NCBI Taxonomy" id="1974752"/>
    <lineage>
        <taxon>Bacteria</taxon>
        <taxon>Pseudomonadati</taxon>
        <taxon>Candidatus Omnitrophota</taxon>
        <taxon>Candidatus Taenaricola</taxon>
    </lineage>
</organism>
<keyword evidence="12" id="KW-0251">Elongation factor</keyword>
<evidence type="ECO:0000256" key="7">
    <source>
        <dbReference type="ARBA" id="ARBA00030776"/>
    </source>
</evidence>
<feature type="domain" description="Transcription elongation factor GreA/GreB N-terminal" evidence="11">
    <location>
        <begin position="4"/>
        <end position="74"/>
    </location>
</feature>
<dbReference type="PANTHER" id="PTHR30437">
    <property type="entry name" value="TRANSCRIPTION ELONGATION FACTOR GREA"/>
    <property type="match status" value="1"/>
</dbReference>
<dbReference type="PIRSF" id="PIRSF006092">
    <property type="entry name" value="GreA_GreB"/>
    <property type="match status" value="1"/>
</dbReference>
<dbReference type="PROSITE" id="PS00829">
    <property type="entry name" value="GREAB_1"/>
    <property type="match status" value="1"/>
</dbReference>
<sequence length="157" mass="17628">MKKIILTQKKYDEMLKELEYLKTTRRRELSKEIGIAREKGDISENAEYDAAKDAQGMLEKRISEMEEKLSRATVMENVDIASDKAYIGATVKVKDLDSGDESSYILTAEEEADFKEGKISVDSPIGKALLGHKVGDSIKIQIPAGILDYKILKITRE</sequence>
<dbReference type="Proteomes" id="UP000231267">
    <property type="component" value="Unassembled WGS sequence"/>
</dbReference>
<dbReference type="PANTHER" id="PTHR30437:SF4">
    <property type="entry name" value="TRANSCRIPTION ELONGATION FACTOR GREA"/>
    <property type="match status" value="1"/>
</dbReference>
<evidence type="ECO:0000259" key="11">
    <source>
        <dbReference type="Pfam" id="PF03449"/>
    </source>
</evidence>
<evidence type="ECO:0000256" key="1">
    <source>
        <dbReference type="ARBA" id="ARBA00008213"/>
    </source>
</evidence>
<dbReference type="EMBL" id="PFGP01000056">
    <property type="protein sequence ID" value="PIW66575.1"/>
    <property type="molecule type" value="Genomic_DNA"/>
</dbReference>
<dbReference type="Pfam" id="PF01272">
    <property type="entry name" value="GreA_GreB"/>
    <property type="match status" value="1"/>
</dbReference>
<gene>
    <name evidence="8" type="primary">greA</name>
    <name evidence="12" type="ORF">COW11_02640</name>
</gene>
<dbReference type="NCBIfam" id="NF001261">
    <property type="entry name" value="PRK00226.1-2"/>
    <property type="match status" value="1"/>
</dbReference>
<evidence type="ECO:0000256" key="9">
    <source>
        <dbReference type="RuleBase" id="RU000556"/>
    </source>
</evidence>
<dbReference type="AlphaFoldDB" id="A0A2J0LFF0"/>